<comment type="similarity">
    <text evidence="1">Belongs to the glycosyl hydrolase 43 family.</text>
</comment>
<keyword evidence="10" id="KW-1185">Reference proteome</keyword>
<dbReference type="PANTHER" id="PTHR43772">
    <property type="entry name" value="ENDO-1,4-BETA-XYLANASE"/>
    <property type="match status" value="1"/>
</dbReference>
<dbReference type="Proteomes" id="UP000231586">
    <property type="component" value="Unassembled WGS sequence"/>
</dbReference>
<dbReference type="InterPro" id="IPR006710">
    <property type="entry name" value="Glyco_hydro_43"/>
</dbReference>
<keyword evidence="5" id="KW-0119">Carbohydrate metabolism</keyword>
<evidence type="ECO:0000256" key="7">
    <source>
        <dbReference type="PIRSR" id="PIRSR606710-2"/>
    </source>
</evidence>
<evidence type="ECO:0000256" key="2">
    <source>
        <dbReference type="ARBA" id="ARBA00022651"/>
    </source>
</evidence>
<dbReference type="InterPro" id="IPR023296">
    <property type="entry name" value="Glyco_hydro_beta-prop_sf"/>
</dbReference>
<evidence type="ECO:0000256" key="1">
    <source>
        <dbReference type="ARBA" id="ARBA00009865"/>
    </source>
</evidence>
<dbReference type="InterPro" id="IPR008979">
    <property type="entry name" value="Galactose-bd-like_sf"/>
</dbReference>
<evidence type="ECO:0000256" key="6">
    <source>
        <dbReference type="ARBA" id="ARBA00023295"/>
    </source>
</evidence>
<dbReference type="CDD" id="cd04084">
    <property type="entry name" value="CBM6_xylanase-like"/>
    <property type="match status" value="1"/>
</dbReference>
<keyword evidence="2" id="KW-0858">Xylan degradation</keyword>
<protein>
    <submittedName>
        <fullName evidence="9">Arabinoxylan arabinofuranohydrolase</fullName>
    </submittedName>
</protein>
<dbReference type="Pfam" id="PF04616">
    <property type="entry name" value="Glyco_hydro_43"/>
    <property type="match status" value="1"/>
</dbReference>
<dbReference type="SUPFAM" id="SSF49785">
    <property type="entry name" value="Galactose-binding domain-like"/>
    <property type="match status" value="2"/>
</dbReference>
<dbReference type="GO" id="GO:0004553">
    <property type="term" value="F:hydrolase activity, hydrolyzing O-glycosyl compounds"/>
    <property type="evidence" value="ECO:0007669"/>
    <property type="project" value="InterPro"/>
</dbReference>
<dbReference type="CDD" id="cd09003">
    <property type="entry name" value="GH43_XynD-like"/>
    <property type="match status" value="1"/>
</dbReference>
<dbReference type="Gene3D" id="2.115.10.20">
    <property type="entry name" value="Glycosyl hydrolase domain, family 43"/>
    <property type="match status" value="1"/>
</dbReference>
<dbReference type="Pfam" id="PF03422">
    <property type="entry name" value="CBM_6"/>
    <property type="match status" value="1"/>
</dbReference>
<dbReference type="SUPFAM" id="SSF75005">
    <property type="entry name" value="Arabinanase/levansucrase/invertase"/>
    <property type="match status" value="1"/>
</dbReference>
<sequence>MSVTGPGAFDGGVLANGGFEAGALDLWAANGSAGLALGSDDKASGACSVHVTGRKAAGDGPIQSVAGAITAGGTYDVSAKVFVETVWTGTPDAANDLMDFSADDISMKEETVVQTHPSGDAAAAKAVGTSNPLMDYQYGADPWAMVYDGRVYEYMTGDGSHIDDDGHVVRAYETDGSGNVKDNSYGRIQTIDVISSADMVNWRNEGAIKVAGTHGAATWASNSWAPAAAHRTIDGKEKFFLYFANSAGGIGVLTSDSPTGPWNDPIGEPLVSSATPGTSGVVWMFDPAVLVDDDGSAYLYFGGGVPSTNGTSSAEQTDHPKSSRVIRLGDDMVSTVGSAATIDAPAVFEDSGINKIGDTYYYSYCTNFSHSATIDGHSIPTGTIAYMTSKDPMGPFTYQGTILANPGTFFGAGGNNHHAMFEFQDQWYITYHSQTVQTALVEGGSLDTEHGYRSTQIDRLSIGADGTIGQATGTYQGVAQVGTLDPYGEVSAATIAWDSGIQDAYQASSGVRVAPQDADDPTGTQVLANVDDGEWTALAGVAFGTTGASTVSASVLPRAGGTVKVRLDAPDGDVVGTLTVPAGGGTSWTTVSADLARTVTGTHDVFFTFVGGADDHLFDVGSWTFTKAAAPATGPVIDAASVSAGGVVSGTRAFQVDLGVRRRTCRTRTWS</sequence>
<proteinExistence type="inferred from homology"/>
<dbReference type="InterPro" id="IPR005084">
    <property type="entry name" value="CBM6"/>
</dbReference>
<evidence type="ECO:0000256" key="4">
    <source>
        <dbReference type="ARBA" id="ARBA00022801"/>
    </source>
</evidence>
<evidence type="ECO:0000313" key="10">
    <source>
        <dbReference type="Proteomes" id="UP000231586"/>
    </source>
</evidence>
<dbReference type="PANTHER" id="PTHR43772:SF2">
    <property type="entry name" value="PUTATIVE (AFU_ORTHOLOGUE AFUA_2G04480)-RELATED"/>
    <property type="match status" value="1"/>
</dbReference>
<dbReference type="Pfam" id="PF02018">
    <property type="entry name" value="CBM_4_9"/>
    <property type="match status" value="1"/>
</dbReference>
<keyword evidence="2" id="KW-0624">Polysaccharide degradation</keyword>
<comment type="caution">
    <text evidence="9">The sequence shown here is derived from an EMBL/GenBank/DDBJ whole genome shotgun (WGS) entry which is preliminary data.</text>
</comment>
<evidence type="ECO:0000256" key="3">
    <source>
        <dbReference type="ARBA" id="ARBA00022729"/>
    </source>
</evidence>
<dbReference type="AlphaFoldDB" id="A0A2M8WVS9"/>
<keyword evidence="4 9" id="KW-0378">Hydrolase</keyword>
<evidence type="ECO:0000313" key="9">
    <source>
        <dbReference type="EMBL" id="PJI95034.1"/>
    </source>
</evidence>
<dbReference type="InterPro" id="IPR003305">
    <property type="entry name" value="CenC_carb-bd"/>
</dbReference>
<dbReference type="Gene3D" id="2.60.120.260">
    <property type="entry name" value="Galactose-binding domain-like"/>
    <property type="match status" value="2"/>
</dbReference>
<accession>A0A2M8WVS9</accession>
<dbReference type="InterPro" id="IPR006584">
    <property type="entry name" value="Cellulose-bd_IV"/>
</dbReference>
<feature type="site" description="Important for catalytic activity, responsible for pKa modulation of the active site Glu and correct orientation of both the proton donor and substrate" evidence="7">
    <location>
        <position position="286"/>
    </location>
</feature>
<dbReference type="GO" id="GO:0045493">
    <property type="term" value="P:xylan catabolic process"/>
    <property type="evidence" value="ECO:0007669"/>
    <property type="project" value="UniProtKB-KW"/>
</dbReference>
<evidence type="ECO:0000256" key="5">
    <source>
        <dbReference type="ARBA" id="ARBA00023277"/>
    </source>
</evidence>
<keyword evidence="3" id="KW-0732">Signal</keyword>
<gene>
    <name evidence="9" type="ORF">CLV34_0886</name>
</gene>
<dbReference type="SMART" id="SM00606">
    <property type="entry name" value="CBD_IV"/>
    <property type="match status" value="1"/>
</dbReference>
<dbReference type="EMBL" id="PGTZ01000006">
    <property type="protein sequence ID" value="PJI95034.1"/>
    <property type="molecule type" value="Genomic_DNA"/>
</dbReference>
<evidence type="ECO:0000259" key="8">
    <source>
        <dbReference type="PROSITE" id="PS51175"/>
    </source>
</evidence>
<keyword evidence="6" id="KW-0326">Glycosidase</keyword>
<dbReference type="InterPro" id="IPR052176">
    <property type="entry name" value="Glycosyl_Hydrlase_43_Enz"/>
</dbReference>
<dbReference type="PROSITE" id="PS51175">
    <property type="entry name" value="CBM6"/>
    <property type="match status" value="1"/>
</dbReference>
<organism evidence="9 10">
    <name type="scientific">Luteimicrobium subarcticum</name>
    <dbReference type="NCBI Taxonomy" id="620910"/>
    <lineage>
        <taxon>Bacteria</taxon>
        <taxon>Bacillati</taxon>
        <taxon>Actinomycetota</taxon>
        <taxon>Actinomycetes</taxon>
        <taxon>Micrococcales</taxon>
        <taxon>Luteimicrobium</taxon>
    </lineage>
</organism>
<feature type="domain" description="CBM6" evidence="8">
    <location>
        <begin position="488"/>
        <end position="626"/>
    </location>
</feature>
<name>A0A2M8WVS9_9MICO</name>
<dbReference type="GO" id="GO:0030246">
    <property type="term" value="F:carbohydrate binding"/>
    <property type="evidence" value="ECO:0007669"/>
    <property type="project" value="InterPro"/>
</dbReference>
<reference evidence="9 10" key="1">
    <citation type="submission" date="2017-11" db="EMBL/GenBank/DDBJ databases">
        <title>Genomic Encyclopedia of Archaeal and Bacterial Type Strains, Phase II (KMG-II): From Individual Species to Whole Genera.</title>
        <authorList>
            <person name="Goeker M."/>
        </authorList>
    </citation>
    <scope>NUCLEOTIDE SEQUENCE [LARGE SCALE GENOMIC DNA]</scope>
    <source>
        <strain evidence="9 10">DSM 22413</strain>
    </source>
</reference>